<dbReference type="EMBL" id="AACS02000008">
    <property type="protein sequence ID" value="EAU86187.2"/>
    <property type="molecule type" value="Genomic_DNA"/>
</dbReference>
<dbReference type="Gene3D" id="1.10.840.10">
    <property type="entry name" value="Ras guanine-nucleotide exchange factors catalytic domain"/>
    <property type="match status" value="1"/>
</dbReference>
<evidence type="ECO:0000256" key="1">
    <source>
        <dbReference type="ARBA" id="ARBA00022658"/>
    </source>
</evidence>
<reference evidence="5 6" key="1">
    <citation type="journal article" date="2010" name="Proc. Natl. Acad. Sci. U.S.A.">
        <title>Insights into evolution of multicellular fungi from the assembled chromosomes of the mushroom Coprinopsis cinerea (Coprinus cinereus).</title>
        <authorList>
            <person name="Stajich J.E."/>
            <person name="Wilke S.K."/>
            <person name="Ahren D."/>
            <person name="Au C.H."/>
            <person name="Birren B.W."/>
            <person name="Borodovsky M."/>
            <person name="Burns C."/>
            <person name="Canback B."/>
            <person name="Casselton L.A."/>
            <person name="Cheng C.K."/>
            <person name="Deng J."/>
            <person name="Dietrich F.S."/>
            <person name="Fargo D.C."/>
            <person name="Farman M.L."/>
            <person name="Gathman A.C."/>
            <person name="Goldberg J."/>
            <person name="Guigo R."/>
            <person name="Hoegger P.J."/>
            <person name="Hooker J.B."/>
            <person name="Huggins A."/>
            <person name="James T.Y."/>
            <person name="Kamada T."/>
            <person name="Kilaru S."/>
            <person name="Kodira C."/>
            <person name="Kues U."/>
            <person name="Kupfer D."/>
            <person name="Kwan H.S."/>
            <person name="Lomsadze A."/>
            <person name="Li W."/>
            <person name="Lilly W.W."/>
            <person name="Ma L.J."/>
            <person name="Mackey A.J."/>
            <person name="Manning G."/>
            <person name="Martin F."/>
            <person name="Muraguchi H."/>
            <person name="Natvig D.O."/>
            <person name="Palmerini H."/>
            <person name="Ramesh M.A."/>
            <person name="Rehmeyer C.J."/>
            <person name="Roe B.A."/>
            <person name="Shenoy N."/>
            <person name="Stanke M."/>
            <person name="Ter-Hovhannisyan V."/>
            <person name="Tunlid A."/>
            <person name="Velagapudi R."/>
            <person name="Vision T.J."/>
            <person name="Zeng Q."/>
            <person name="Zolan M.E."/>
            <person name="Pukkila P.J."/>
        </authorList>
    </citation>
    <scope>NUCLEOTIDE SEQUENCE [LARGE SCALE GENOMIC DNA]</scope>
    <source>
        <strain evidence="6">Okayama-7 / 130 / ATCC MYA-4618 / FGSC 9003</strain>
    </source>
</reference>
<proteinExistence type="predicted"/>
<dbReference type="GeneID" id="6012151"/>
<dbReference type="OrthoDB" id="546434at2759"/>
<sequence length="813" mass="92375">MPLFNRASNFTINGGTFNDFSREVVIHHHWHYDSHRTVQQAPIPVERHASAPITTPALTHDQLVKKAKRASSPYGAPITTPALINGQCAKKIKRASAPYGALIATRARTNDPVVKTAERASAPDGPTQRIPWASPSAFSVLNYALDRLNAVVEPHSSGIFKKLHADLQGLALVATILRRAYQACRKTDLGRLVREDIHHHLSQCILTLTQVHDDVVQLPYRWVPPWRRFGSVLYVWHWWTAVEEPEEVSSIRKLVNSQVKTLGSCLVSLKSKAAEGPKEASTSTKSDTSWMTHVPIKRSTTHCSTRTYAPERHSNEACRMMVKVTEVTSPERPAEPKEEDTSCDESSPTEERRRYSMPSNPRRRSRPVSPSASNGAIQEQPLEEVAMEVTPEETQSTLMTEGDVLEARYLFRRMLIQLVVDNQTQASVVQEDGAVVESPTDPWFVGEYMERFQQSPWYLRPNLNPSEIIMDHDGSIRAATLEVLVERLTAHEETQAARRTDSPGVLDDDDLLVLGKIERFLQSRHLIGFTMASKVLLNLIARATIRRGARERISSTSMPSPPAPIISKFSKTSGLLLDIHPLELARQLTLMESEFYQRISSGELLRRAWKQGRRDNIFGLIEFSNKIVNWVVNIILSKEDPRKRVALIKYFITVAERCRSLNNFASMVSIISALNLPPVKRLKRTWGRIPPKETQLFSSCEKIIDSANNFTTYRQLMTSVRPPCVPFIGAYTSMLDFLRNVNHDNLIQSGGLINFRKRQKVWEVIMEATRFSNEPYNLQSVPFIQNYIRNSVDIRTRGDDYYWERSLMLEPRE</sequence>
<accession>A8NQK2</accession>
<dbReference type="PANTHER" id="PTHR23113">
    <property type="entry name" value="GUANINE NUCLEOTIDE EXCHANGE FACTOR"/>
    <property type="match status" value="1"/>
</dbReference>
<evidence type="ECO:0000256" key="2">
    <source>
        <dbReference type="PROSITE-ProRule" id="PRU00168"/>
    </source>
</evidence>
<organism evidence="5 6">
    <name type="scientific">Coprinopsis cinerea (strain Okayama-7 / 130 / ATCC MYA-4618 / FGSC 9003)</name>
    <name type="common">Inky cap fungus</name>
    <name type="synonym">Hormographiella aspergillata</name>
    <dbReference type="NCBI Taxonomy" id="240176"/>
    <lineage>
        <taxon>Eukaryota</taxon>
        <taxon>Fungi</taxon>
        <taxon>Dikarya</taxon>
        <taxon>Basidiomycota</taxon>
        <taxon>Agaricomycotina</taxon>
        <taxon>Agaricomycetes</taxon>
        <taxon>Agaricomycetidae</taxon>
        <taxon>Agaricales</taxon>
        <taxon>Agaricineae</taxon>
        <taxon>Psathyrellaceae</taxon>
        <taxon>Coprinopsis</taxon>
    </lineage>
</organism>
<dbReference type="SMART" id="SM00147">
    <property type="entry name" value="RasGEF"/>
    <property type="match status" value="1"/>
</dbReference>
<keyword evidence="1 2" id="KW-0344">Guanine-nucleotide releasing factor</keyword>
<dbReference type="Proteomes" id="UP000001861">
    <property type="component" value="Unassembled WGS sequence"/>
</dbReference>
<dbReference type="InParanoid" id="A8NQK2"/>
<dbReference type="CDD" id="cd00155">
    <property type="entry name" value="RasGEF"/>
    <property type="match status" value="1"/>
</dbReference>
<dbReference type="PANTHER" id="PTHR23113:SF368">
    <property type="entry name" value="CELL DIVISION CONTROL PROTEIN 25"/>
    <property type="match status" value="1"/>
</dbReference>
<dbReference type="VEuPathDB" id="FungiDB:CC1G_03398"/>
<feature type="domain" description="Ras-GEF" evidence="4">
    <location>
        <begin position="580"/>
        <end position="812"/>
    </location>
</feature>
<keyword evidence="6" id="KW-1185">Reference proteome</keyword>
<dbReference type="InterPro" id="IPR008937">
    <property type="entry name" value="Ras-like_GEF"/>
</dbReference>
<dbReference type="SUPFAM" id="SSF48366">
    <property type="entry name" value="Ras GEF"/>
    <property type="match status" value="1"/>
</dbReference>
<dbReference type="PROSITE" id="PS50009">
    <property type="entry name" value="RASGEF_CAT"/>
    <property type="match status" value="1"/>
</dbReference>
<evidence type="ECO:0000256" key="3">
    <source>
        <dbReference type="SAM" id="MobiDB-lite"/>
    </source>
</evidence>
<dbReference type="STRING" id="240176.A8NQK2"/>
<dbReference type="KEGG" id="cci:CC1G_03398"/>
<dbReference type="GO" id="GO:0005886">
    <property type="term" value="C:plasma membrane"/>
    <property type="evidence" value="ECO:0007669"/>
    <property type="project" value="TreeGrafter"/>
</dbReference>
<evidence type="ECO:0000259" key="4">
    <source>
        <dbReference type="PROSITE" id="PS50009"/>
    </source>
</evidence>
<comment type="caution">
    <text evidence="5">The sequence shown here is derived from an EMBL/GenBank/DDBJ whole genome shotgun (WGS) entry which is preliminary data.</text>
</comment>
<dbReference type="InterPro" id="IPR036964">
    <property type="entry name" value="RASGEF_cat_dom_sf"/>
</dbReference>
<feature type="region of interest" description="Disordered" evidence="3">
    <location>
        <begin position="326"/>
        <end position="383"/>
    </location>
</feature>
<name>A8NQK2_COPC7</name>
<dbReference type="Pfam" id="PF00617">
    <property type="entry name" value="RasGEF"/>
    <property type="match status" value="1"/>
</dbReference>
<dbReference type="InterPro" id="IPR001895">
    <property type="entry name" value="RASGEF_cat_dom"/>
</dbReference>
<dbReference type="AlphaFoldDB" id="A8NQK2"/>
<gene>
    <name evidence="5" type="ORF">CC1G_03398</name>
</gene>
<protein>
    <recommendedName>
        <fullName evidence="4">Ras-GEF domain-containing protein</fullName>
    </recommendedName>
</protein>
<dbReference type="RefSeq" id="XP_001835616.2">
    <property type="nucleotide sequence ID" value="XM_001835564.2"/>
</dbReference>
<dbReference type="eggNOG" id="KOG3417">
    <property type="taxonomic scope" value="Eukaryota"/>
</dbReference>
<dbReference type="GO" id="GO:0007265">
    <property type="term" value="P:Ras protein signal transduction"/>
    <property type="evidence" value="ECO:0007669"/>
    <property type="project" value="TreeGrafter"/>
</dbReference>
<dbReference type="GO" id="GO:0005085">
    <property type="term" value="F:guanyl-nucleotide exchange factor activity"/>
    <property type="evidence" value="ECO:0007669"/>
    <property type="project" value="UniProtKB-KW"/>
</dbReference>
<evidence type="ECO:0000313" key="6">
    <source>
        <dbReference type="Proteomes" id="UP000001861"/>
    </source>
</evidence>
<evidence type="ECO:0000313" key="5">
    <source>
        <dbReference type="EMBL" id="EAU86187.2"/>
    </source>
</evidence>
<dbReference type="InterPro" id="IPR023578">
    <property type="entry name" value="Ras_GEF_dom_sf"/>
</dbReference>
<dbReference type="HOGENOM" id="CLU_347141_0_0_1"/>